<reference evidence="1 2" key="1">
    <citation type="submission" date="2019-03" db="EMBL/GenBank/DDBJ databases">
        <title>Comparative insights into the high quality Complete genome sequence of highly metal resistant Cupriavidus metallidurans strain BS1 isolated from a gold-copper mine.</title>
        <authorList>
            <person name="Mazhar H.S."/>
            <person name="Rensing C."/>
        </authorList>
    </citation>
    <scope>NUCLEOTIDE SEQUENCE [LARGE SCALE GENOMIC DNA]</scope>
    <source>
        <strain evidence="1 2">BS1</strain>
    </source>
</reference>
<evidence type="ECO:0000313" key="1">
    <source>
        <dbReference type="EMBL" id="QBP12769.1"/>
    </source>
</evidence>
<evidence type="ECO:0000313" key="2">
    <source>
        <dbReference type="Proteomes" id="UP000253772"/>
    </source>
</evidence>
<dbReference type="Proteomes" id="UP000253772">
    <property type="component" value="Chromosome c2"/>
</dbReference>
<proteinExistence type="predicted"/>
<dbReference type="OrthoDB" id="8775830at2"/>
<protein>
    <submittedName>
        <fullName evidence="1">Uncharacterized protein</fullName>
    </submittedName>
</protein>
<sequence length="204" mass="23177">MTDKLDAETRLLAAIVYGESSTADVFEEMAALANVMVRQSKARGYNTISAFTSKEKSFSYVVTDGNKRFAKLMKSKELEIEKSSSMSDAVKAANNALNGGKDYSNGAYFWDGADIKSNYKNHFKVKNGIKFTDPLHNIYGINESTRLVKKEKTTKININGKIETKKEELWRYTYIYQSTAAYGGTIFWKQNPDYIKYTHAKEYL</sequence>
<dbReference type="EMBL" id="CP037901">
    <property type="protein sequence ID" value="QBP12769.1"/>
    <property type="molecule type" value="Genomic_DNA"/>
</dbReference>
<name>A0A2L0X1S3_9BURK</name>
<dbReference type="AlphaFoldDB" id="A0A2L0X1S3"/>
<accession>A0A2L0X1S3</accession>
<organism evidence="1 2">
    <name type="scientific">Cupriavidus metallidurans</name>
    <dbReference type="NCBI Taxonomy" id="119219"/>
    <lineage>
        <taxon>Bacteria</taxon>
        <taxon>Pseudomonadati</taxon>
        <taxon>Pseudomonadota</taxon>
        <taxon>Betaproteobacteria</taxon>
        <taxon>Burkholderiales</taxon>
        <taxon>Burkholderiaceae</taxon>
        <taxon>Cupriavidus</taxon>
    </lineage>
</organism>
<dbReference type="RefSeq" id="WP_024570196.1">
    <property type="nucleotide sequence ID" value="NZ_CP026544.1"/>
</dbReference>
<gene>
    <name evidence="1" type="ORF">DDF84_024130</name>
</gene>